<keyword evidence="2" id="KW-0812">Transmembrane</keyword>
<sequence>MSETFRLLIAAVAVVSVAYLVNQFPPLKGSVSKAALAISRRSNISPAISMGIIYFALAALAVGGTLLASGMTSSSAPTSSGSPSPSKSVVIPGNGSLTVEPKQGPAGTSVFVSAQGFAANETVRIEIFNGARIKDFQGPYIVTDARANPGGEISIEATIPDELCCPTGSVRVRATGKMSKTTAESSFTLT</sequence>
<protein>
    <submittedName>
        <fullName evidence="3">Uncharacterized protein</fullName>
    </submittedName>
</protein>
<name>A0A7G6X494_9ACTN</name>
<keyword evidence="4" id="KW-1185">Reference proteome</keyword>
<evidence type="ECO:0000256" key="2">
    <source>
        <dbReference type="SAM" id="Phobius"/>
    </source>
</evidence>
<keyword evidence="2" id="KW-0472">Membrane</keyword>
<dbReference type="Proteomes" id="UP000515563">
    <property type="component" value="Chromosome"/>
</dbReference>
<gene>
    <name evidence="3" type="ORF">F1D05_28055</name>
</gene>
<accession>A0A7G6X494</accession>
<evidence type="ECO:0000256" key="1">
    <source>
        <dbReference type="SAM" id="MobiDB-lite"/>
    </source>
</evidence>
<feature type="transmembrane region" description="Helical" evidence="2">
    <location>
        <begin position="47"/>
        <end position="68"/>
    </location>
</feature>
<keyword evidence="2" id="KW-1133">Transmembrane helix</keyword>
<dbReference type="RefSeq" id="WP_185443464.1">
    <property type="nucleotide sequence ID" value="NZ_CP043661.1"/>
</dbReference>
<dbReference type="KEGG" id="kqi:F1D05_28055"/>
<reference evidence="4" key="1">
    <citation type="submission" date="2019-09" db="EMBL/GenBank/DDBJ databases">
        <title>Antimicrobial potential of Antarctic Bacteria.</title>
        <authorList>
            <person name="Benaud N."/>
            <person name="Edwards R.J."/>
            <person name="Ferrari B.C."/>
        </authorList>
    </citation>
    <scope>NUCLEOTIDE SEQUENCE [LARGE SCALE GENOMIC DNA]</scope>
    <source>
        <strain evidence="4">SPB151</strain>
    </source>
</reference>
<feature type="compositionally biased region" description="Low complexity" evidence="1">
    <location>
        <begin position="73"/>
        <end position="88"/>
    </location>
</feature>
<reference evidence="3 4" key="2">
    <citation type="journal article" date="2020" name="Microbiol. Resour. Announc.">
        <title>Antarctic desert soil bacteria exhibit high novel natural product potential, evaluated through long-read genome sequencing and comparative genomics.</title>
        <authorList>
            <person name="Benaud N."/>
            <person name="Edwards R.J."/>
            <person name="Amos T.G."/>
            <person name="D'Agostino P.M."/>
            <person name="Gutierrez-Chavez C."/>
            <person name="Montgomery K."/>
            <person name="Nicetic I."/>
            <person name="Ferrari B.C."/>
        </authorList>
    </citation>
    <scope>NUCLEOTIDE SEQUENCE [LARGE SCALE GENOMIC DNA]</scope>
    <source>
        <strain evidence="3 4">SPB151</strain>
    </source>
</reference>
<evidence type="ECO:0000313" key="3">
    <source>
        <dbReference type="EMBL" id="QNE21059.1"/>
    </source>
</evidence>
<dbReference type="EMBL" id="CP043661">
    <property type="protein sequence ID" value="QNE21059.1"/>
    <property type="molecule type" value="Genomic_DNA"/>
</dbReference>
<dbReference type="AlphaFoldDB" id="A0A7G6X494"/>
<evidence type="ECO:0000313" key="4">
    <source>
        <dbReference type="Proteomes" id="UP000515563"/>
    </source>
</evidence>
<feature type="region of interest" description="Disordered" evidence="1">
    <location>
        <begin position="73"/>
        <end position="95"/>
    </location>
</feature>
<proteinExistence type="predicted"/>
<organism evidence="3 4">
    <name type="scientific">Kribbella qitaiheensis</name>
    <dbReference type="NCBI Taxonomy" id="1544730"/>
    <lineage>
        <taxon>Bacteria</taxon>
        <taxon>Bacillati</taxon>
        <taxon>Actinomycetota</taxon>
        <taxon>Actinomycetes</taxon>
        <taxon>Propionibacteriales</taxon>
        <taxon>Kribbellaceae</taxon>
        <taxon>Kribbella</taxon>
    </lineage>
</organism>